<dbReference type="PROSITE" id="PS01117">
    <property type="entry name" value="HTH_MARR_1"/>
    <property type="match status" value="1"/>
</dbReference>
<dbReference type="GO" id="GO:0003700">
    <property type="term" value="F:DNA-binding transcription factor activity"/>
    <property type="evidence" value="ECO:0007669"/>
    <property type="project" value="InterPro"/>
</dbReference>
<dbReference type="Pfam" id="PF01047">
    <property type="entry name" value="MarR"/>
    <property type="match status" value="1"/>
</dbReference>
<keyword evidence="1" id="KW-0805">Transcription regulation</keyword>
<protein>
    <submittedName>
        <fullName evidence="5">DNA-binding MarR family transcriptional regulator</fullName>
    </submittedName>
</protein>
<dbReference type="PANTHER" id="PTHR39515">
    <property type="entry name" value="CONSERVED PROTEIN"/>
    <property type="match status" value="1"/>
</dbReference>
<organism evidence="5 6">
    <name type="scientific">Rudaeicoccus suwonensis</name>
    <dbReference type="NCBI Taxonomy" id="657409"/>
    <lineage>
        <taxon>Bacteria</taxon>
        <taxon>Bacillati</taxon>
        <taxon>Actinomycetota</taxon>
        <taxon>Actinomycetes</taxon>
        <taxon>Micrococcales</taxon>
        <taxon>Dermacoccaceae</taxon>
        <taxon>Rudaeicoccus</taxon>
    </lineage>
</organism>
<gene>
    <name evidence="5" type="ORF">BKA23_0465</name>
</gene>
<proteinExistence type="predicted"/>
<dbReference type="InterPro" id="IPR052526">
    <property type="entry name" value="HTH-type_Bedaq_tolerance"/>
</dbReference>
<dbReference type="PRINTS" id="PR00598">
    <property type="entry name" value="HTHMARR"/>
</dbReference>
<dbReference type="InterPro" id="IPR000835">
    <property type="entry name" value="HTH_MarR-typ"/>
</dbReference>
<dbReference type="GO" id="GO:0003677">
    <property type="term" value="F:DNA binding"/>
    <property type="evidence" value="ECO:0007669"/>
    <property type="project" value="UniProtKB-KW"/>
</dbReference>
<evidence type="ECO:0000313" key="5">
    <source>
        <dbReference type="EMBL" id="TWE11684.1"/>
    </source>
</evidence>
<dbReference type="Gene3D" id="1.10.10.10">
    <property type="entry name" value="Winged helix-like DNA-binding domain superfamily/Winged helix DNA-binding domain"/>
    <property type="match status" value="1"/>
</dbReference>
<comment type="caution">
    <text evidence="5">The sequence shown here is derived from an EMBL/GenBank/DDBJ whole genome shotgun (WGS) entry which is preliminary data.</text>
</comment>
<keyword evidence="2 5" id="KW-0238">DNA-binding</keyword>
<evidence type="ECO:0000256" key="3">
    <source>
        <dbReference type="ARBA" id="ARBA00023163"/>
    </source>
</evidence>
<dbReference type="PANTHER" id="PTHR39515:SF2">
    <property type="entry name" value="HTH-TYPE TRANSCRIPTIONAL REGULATOR RV0880"/>
    <property type="match status" value="1"/>
</dbReference>
<dbReference type="AlphaFoldDB" id="A0A561E7U0"/>
<dbReference type="PROSITE" id="PS50995">
    <property type="entry name" value="HTH_MARR_2"/>
    <property type="match status" value="1"/>
</dbReference>
<dbReference type="RefSeq" id="WP_211841570.1">
    <property type="nucleotide sequence ID" value="NZ_VIVQ01000001.1"/>
</dbReference>
<dbReference type="InterPro" id="IPR036388">
    <property type="entry name" value="WH-like_DNA-bd_sf"/>
</dbReference>
<evidence type="ECO:0000256" key="1">
    <source>
        <dbReference type="ARBA" id="ARBA00023015"/>
    </source>
</evidence>
<keyword evidence="3" id="KW-0804">Transcription</keyword>
<reference evidence="5 6" key="1">
    <citation type="submission" date="2019-06" db="EMBL/GenBank/DDBJ databases">
        <title>Sequencing the genomes of 1000 actinobacteria strains.</title>
        <authorList>
            <person name="Klenk H.-P."/>
        </authorList>
    </citation>
    <scope>NUCLEOTIDE SEQUENCE [LARGE SCALE GENOMIC DNA]</scope>
    <source>
        <strain evidence="5 6">DSM 19560</strain>
    </source>
</reference>
<dbReference type="InterPro" id="IPR036390">
    <property type="entry name" value="WH_DNA-bd_sf"/>
</dbReference>
<dbReference type="InterPro" id="IPR023187">
    <property type="entry name" value="Tscrpt_reg_MarR-type_CS"/>
</dbReference>
<dbReference type="SUPFAM" id="SSF46785">
    <property type="entry name" value="Winged helix' DNA-binding domain"/>
    <property type="match status" value="1"/>
</dbReference>
<keyword evidence="6" id="KW-1185">Reference proteome</keyword>
<evidence type="ECO:0000256" key="2">
    <source>
        <dbReference type="ARBA" id="ARBA00023125"/>
    </source>
</evidence>
<sequence length="140" mass="15490">MTPDERRTLAADLRAVCMRISRRSRFDNATEIAPHQFSVLAKIEDGVTTPGRLAQIECVSAPSMTRTVGDLVERGLVARVADTDDRRVVQLSTTPAGRSMLRKARGQRDAWMLERLKGLSEEECAVLVEASQILGRVVAR</sequence>
<dbReference type="Proteomes" id="UP000318297">
    <property type="component" value="Unassembled WGS sequence"/>
</dbReference>
<dbReference type="EMBL" id="VIVQ01000001">
    <property type="protein sequence ID" value="TWE11684.1"/>
    <property type="molecule type" value="Genomic_DNA"/>
</dbReference>
<evidence type="ECO:0000313" key="6">
    <source>
        <dbReference type="Proteomes" id="UP000318297"/>
    </source>
</evidence>
<name>A0A561E7U0_9MICO</name>
<feature type="domain" description="HTH marR-type" evidence="4">
    <location>
        <begin position="10"/>
        <end position="139"/>
    </location>
</feature>
<accession>A0A561E7U0</accession>
<evidence type="ECO:0000259" key="4">
    <source>
        <dbReference type="PROSITE" id="PS50995"/>
    </source>
</evidence>
<dbReference type="SMART" id="SM00347">
    <property type="entry name" value="HTH_MARR"/>
    <property type="match status" value="1"/>
</dbReference>